<gene>
    <name evidence="3" type="ORF">Acr_13g0008430</name>
</gene>
<sequence length="146" mass="16550">MYHMIKVILFLSMLNLNLYPLRRLPSNQLLPCWMQILKQKSTLCRVLKFQSLTNLSLRKGPEQNLHSDSPSRVLEEKYDDDGNDWLKEGDVPTSDNKVTYGSDSSMKESQDWVQLPRTSADATKDSNAVGVDHAGTEPVSSHNPDM</sequence>
<organism evidence="3 4">
    <name type="scientific">Actinidia rufa</name>
    <dbReference type="NCBI Taxonomy" id="165716"/>
    <lineage>
        <taxon>Eukaryota</taxon>
        <taxon>Viridiplantae</taxon>
        <taxon>Streptophyta</taxon>
        <taxon>Embryophyta</taxon>
        <taxon>Tracheophyta</taxon>
        <taxon>Spermatophyta</taxon>
        <taxon>Magnoliopsida</taxon>
        <taxon>eudicotyledons</taxon>
        <taxon>Gunneridae</taxon>
        <taxon>Pentapetalae</taxon>
        <taxon>asterids</taxon>
        <taxon>Ericales</taxon>
        <taxon>Actinidiaceae</taxon>
        <taxon>Actinidia</taxon>
    </lineage>
</organism>
<feature type="region of interest" description="Disordered" evidence="1">
    <location>
        <begin position="59"/>
        <end position="146"/>
    </location>
</feature>
<proteinExistence type="predicted"/>
<keyword evidence="4" id="KW-1185">Reference proteome</keyword>
<feature type="chain" id="PRO_5029806119" evidence="2">
    <location>
        <begin position="24"/>
        <end position="146"/>
    </location>
</feature>
<protein>
    <submittedName>
        <fullName evidence="3">BSD domain-containing protein</fullName>
    </submittedName>
</protein>
<comment type="caution">
    <text evidence="3">The sequence shown here is derived from an EMBL/GenBank/DDBJ whole genome shotgun (WGS) entry which is preliminary data.</text>
</comment>
<evidence type="ECO:0000256" key="1">
    <source>
        <dbReference type="SAM" id="MobiDB-lite"/>
    </source>
</evidence>
<feature type="signal peptide" evidence="2">
    <location>
        <begin position="1"/>
        <end position="23"/>
    </location>
</feature>
<dbReference type="AlphaFoldDB" id="A0A7J0FLH9"/>
<dbReference type="OrthoDB" id="2021158at2759"/>
<accession>A0A7J0FLH9</accession>
<evidence type="ECO:0000256" key="2">
    <source>
        <dbReference type="SAM" id="SignalP"/>
    </source>
</evidence>
<reference evidence="3 4" key="1">
    <citation type="submission" date="2019-07" db="EMBL/GenBank/DDBJ databases">
        <title>De Novo Assembly of kiwifruit Actinidia rufa.</title>
        <authorList>
            <person name="Sugita-Konishi S."/>
            <person name="Sato K."/>
            <person name="Mori E."/>
            <person name="Abe Y."/>
            <person name="Kisaki G."/>
            <person name="Hamano K."/>
            <person name="Suezawa K."/>
            <person name="Otani M."/>
            <person name="Fukuda T."/>
            <person name="Manabe T."/>
            <person name="Gomi K."/>
            <person name="Tabuchi M."/>
            <person name="Akimitsu K."/>
            <person name="Kataoka I."/>
        </authorList>
    </citation>
    <scope>NUCLEOTIDE SEQUENCE [LARGE SCALE GENOMIC DNA]</scope>
    <source>
        <strain evidence="4">cv. Fuchu</strain>
    </source>
</reference>
<feature type="compositionally biased region" description="Polar residues" evidence="1">
    <location>
        <begin position="93"/>
        <end position="104"/>
    </location>
</feature>
<keyword evidence="2" id="KW-0732">Signal</keyword>
<name>A0A7J0FLH9_9ERIC</name>
<dbReference type="EMBL" id="BJWL01000013">
    <property type="protein sequence ID" value="GFY99443.1"/>
    <property type="molecule type" value="Genomic_DNA"/>
</dbReference>
<dbReference type="Proteomes" id="UP000585474">
    <property type="component" value="Unassembled WGS sequence"/>
</dbReference>
<evidence type="ECO:0000313" key="4">
    <source>
        <dbReference type="Proteomes" id="UP000585474"/>
    </source>
</evidence>
<evidence type="ECO:0000313" key="3">
    <source>
        <dbReference type="EMBL" id="GFY99443.1"/>
    </source>
</evidence>